<proteinExistence type="predicted"/>
<dbReference type="AlphaFoldDB" id="X1L5I1"/>
<dbReference type="InterPro" id="IPR016024">
    <property type="entry name" value="ARM-type_fold"/>
</dbReference>
<dbReference type="InterPro" id="IPR014825">
    <property type="entry name" value="DNA_alkylation"/>
</dbReference>
<accession>X1L5I1</accession>
<name>X1L5I1_9ZZZZ</name>
<reference evidence="1" key="1">
    <citation type="journal article" date="2014" name="Front. Microbiol.">
        <title>High frequency of phylogenetically diverse reductive dehalogenase-homologous genes in deep subseafloor sedimentary metagenomes.</title>
        <authorList>
            <person name="Kawai M."/>
            <person name="Futagami T."/>
            <person name="Toyoda A."/>
            <person name="Takaki Y."/>
            <person name="Nishi S."/>
            <person name="Hori S."/>
            <person name="Arai W."/>
            <person name="Tsubouchi T."/>
            <person name="Morono Y."/>
            <person name="Uchiyama I."/>
            <person name="Ito T."/>
            <person name="Fujiyama A."/>
            <person name="Inagaki F."/>
            <person name="Takami H."/>
        </authorList>
    </citation>
    <scope>NUCLEOTIDE SEQUENCE</scope>
    <source>
        <strain evidence="1">Expedition CK06-06</strain>
    </source>
</reference>
<organism evidence="1">
    <name type="scientific">marine sediment metagenome</name>
    <dbReference type="NCBI Taxonomy" id="412755"/>
    <lineage>
        <taxon>unclassified sequences</taxon>
        <taxon>metagenomes</taxon>
        <taxon>ecological metagenomes</taxon>
    </lineage>
</organism>
<protein>
    <recommendedName>
        <fullName evidence="2">DNA alkylation repair enzyme</fullName>
    </recommendedName>
</protein>
<evidence type="ECO:0000313" key="1">
    <source>
        <dbReference type="EMBL" id="GAI01141.1"/>
    </source>
</evidence>
<dbReference type="Pfam" id="PF08713">
    <property type="entry name" value="DNA_alkylation"/>
    <property type="match status" value="1"/>
</dbReference>
<feature type="non-terminal residue" evidence="1">
    <location>
        <position position="1"/>
    </location>
</feature>
<evidence type="ECO:0008006" key="2">
    <source>
        <dbReference type="Google" id="ProtNLM"/>
    </source>
</evidence>
<dbReference type="SUPFAM" id="SSF48371">
    <property type="entry name" value="ARM repeat"/>
    <property type="match status" value="1"/>
</dbReference>
<sequence>SFALIACLAWHDKKASDDFFIDLFPVIKSGASDNRNYVKKAVSWALRNIGKRNPNLNQQALKLAKEISKIDSKATRWIASDVIRELESEAFRRRLKLDKD</sequence>
<comment type="caution">
    <text evidence="1">The sequence shown here is derived from an EMBL/GenBank/DDBJ whole genome shotgun (WGS) entry which is preliminary data.</text>
</comment>
<dbReference type="EMBL" id="BARV01003272">
    <property type="protein sequence ID" value="GAI01141.1"/>
    <property type="molecule type" value="Genomic_DNA"/>
</dbReference>
<dbReference type="Gene3D" id="1.25.10.90">
    <property type="match status" value="1"/>
</dbReference>
<gene>
    <name evidence="1" type="ORF">S06H3_07922</name>
</gene>